<dbReference type="GO" id="GO:0003998">
    <property type="term" value="F:acylphosphatase activity"/>
    <property type="evidence" value="ECO:0007669"/>
    <property type="project" value="UniProtKB-EC"/>
</dbReference>
<comment type="similarity">
    <text evidence="1 6">Belongs to the acylphosphatase family.</text>
</comment>
<dbReference type="InterPro" id="IPR036046">
    <property type="entry name" value="Acylphosphatase-like_dom_sf"/>
</dbReference>
<evidence type="ECO:0000259" key="8">
    <source>
        <dbReference type="PROSITE" id="PS51160"/>
    </source>
</evidence>
<name>A0A7S2WHN9_9STRA</name>
<evidence type="ECO:0000256" key="3">
    <source>
        <dbReference type="ARBA" id="ARBA00022801"/>
    </source>
</evidence>
<dbReference type="EC" id="3.6.1.7" evidence="2"/>
<dbReference type="PANTHER" id="PTHR10029">
    <property type="entry name" value="ACYLPHOSPHATASE"/>
    <property type="match status" value="1"/>
</dbReference>
<evidence type="ECO:0000256" key="6">
    <source>
        <dbReference type="RuleBase" id="RU004168"/>
    </source>
</evidence>
<evidence type="ECO:0000313" key="9">
    <source>
        <dbReference type="EMBL" id="CAD9689221.1"/>
    </source>
</evidence>
<dbReference type="PROSITE" id="PS51160">
    <property type="entry name" value="ACYLPHOSPHATASE_3"/>
    <property type="match status" value="1"/>
</dbReference>
<dbReference type="Gene3D" id="3.30.70.100">
    <property type="match status" value="1"/>
</dbReference>
<protein>
    <recommendedName>
        <fullName evidence="2">acylphosphatase</fullName>
        <ecNumber evidence="2">3.6.1.7</ecNumber>
    </recommendedName>
</protein>
<evidence type="ECO:0000256" key="5">
    <source>
        <dbReference type="PROSITE-ProRule" id="PRU00520"/>
    </source>
</evidence>
<feature type="domain" description="Acylphosphatase-like" evidence="8">
    <location>
        <begin position="33"/>
        <end position="123"/>
    </location>
</feature>
<dbReference type="EMBL" id="HBHJ01016653">
    <property type="protein sequence ID" value="CAD9689221.1"/>
    <property type="molecule type" value="Transcribed_RNA"/>
</dbReference>
<comment type="caution">
    <text evidence="5">Lacks conserved residue(s) required for the propagation of feature annotation.</text>
</comment>
<proteinExistence type="inferred from homology"/>
<gene>
    <name evidence="9" type="ORF">RMAR1173_LOCUS11023</name>
</gene>
<dbReference type="InterPro" id="IPR020456">
    <property type="entry name" value="Acylphosphatase"/>
</dbReference>
<sequence length="160" mass="17391">MRYTEAAVGAGEEPLDVAFDGPPGWRMVDRFAGFRYEAQGSVVSVGYSEAAAVKAEALGCFGWAQSTARGSVVGEARCAKSVAPVMKEWLEQGNPESRVDSVTFKDYENTKIKLHFSHFKILPEERETCFRDPPHQCAEFQEPNGGSSGAPTGSRAPDEL</sequence>
<evidence type="ECO:0000256" key="2">
    <source>
        <dbReference type="ARBA" id="ARBA00012150"/>
    </source>
</evidence>
<organism evidence="9">
    <name type="scientific">Rhizochromulina marina</name>
    <dbReference type="NCBI Taxonomy" id="1034831"/>
    <lineage>
        <taxon>Eukaryota</taxon>
        <taxon>Sar</taxon>
        <taxon>Stramenopiles</taxon>
        <taxon>Ochrophyta</taxon>
        <taxon>Dictyochophyceae</taxon>
        <taxon>Rhizochromulinales</taxon>
        <taxon>Rhizochromulina</taxon>
    </lineage>
</organism>
<dbReference type="AlphaFoldDB" id="A0A7S2WHN9"/>
<dbReference type="SUPFAM" id="SSF54975">
    <property type="entry name" value="Acylphosphatase/BLUF domain-like"/>
    <property type="match status" value="1"/>
</dbReference>
<accession>A0A7S2WHN9</accession>
<evidence type="ECO:0000256" key="7">
    <source>
        <dbReference type="SAM" id="MobiDB-lite"/>
    </source>
</evidence>
<comment type="catalytic activity">
    <reaction evidence="4">
        <text>an acyl phosphate + H2O = a carboxylate + phosphate + H(+)</text>
        <dbReference type="Rhea" id="RHEA:14965"/>
        <dbReference type="ChEBI" id="CHEBI:15377"/>
        <dbReference type="ChEBI" id="CHEBI:15378"/>
        <dbReference type="ChEBI" id="CHEBI:29067"/>
        <dbReference type="ChEBI" id="CHEBI:43474"/>
        <dbReference type="ChEBI" id="CHEBI:59918"/>
        <dbReference type="EC" id="3.6.1.7"/>
    </reaction>
</comment>
<dbReference type="InterPro" id="IPR001792">
    <property type="entry name" value="Acylphosphatase-like_dom"/>
</dbReference>
<keyword evidence="3" id="KW-0378">Hydrolase</keyword>
<dbReference type="PANTHER" id="PTHR10029:SF3">
    <property type="entry name" value="ACYLPHOSPHATASE-RELATED"/>
    <property type="match status" value="1"/>
</dbReference>
<evidence type="ECO:0000256" key="4">
    <source>
        <dbReference type="ARBA" id="ARBA00047645"/>
    </source>
</evidence>
<dbReference type="Pfam" id="PF00708">
    <property type="entry name" value="Acylphosphatase"/>
    <property type="match status" value="1"/>
</dbReference>
<reference evidence="9" key="1">
    <citation type="submission" date="2021-01" db="EMBL/GenBank/DDBJ databases">
        <authorList>
            <person name="Corre E."/>
            <person name="Pelletier E."/>
            <person name="Niang G."/>
            <person name="Scheremetjew M."/>
            <person name="Finn R."/>
            <person name="Kale V."/>
            <person name="Holt S."/>
            <person name="Cochrane G."/>
            <person name="Meng A."/>
            <person name="Brown T."/>
            <person name="Cohen L."/>
        </authorList>
    </citation>
    <scope>NUCLEOTIDE SEQUENCE</scope>
    <source>
        <strain evidence="9">CCMP1243</strain>
    </source>
</reference>
<feature type="region of interest" description="Disordered" evidence="7">
    <location>
        <begin position="132"/>
        <end position="160"/>
    </location>
</feature>
<evidence type="ECO:0000256" key="1">
    <source>
        <dbReference type="ARBA" id="ARBA00005614"/>
    </source>
</evidence>